<accession>A0AAX1PL35</accession>
<dbReference type="PRINTS" id="PR00469">
    <property type="entry name" value="PNDRDTASEII"/>
</dbReference>
<dbReference type="GO" id="GO:0050660">
    <property type="term" value="F:flavin adenine dinucleotide binding"/>
    <property type="evidence" value="ECO:0007669"/>
    <property type="project" value="TreeGrafter"/>
</dbReference>
<proteinExistence type="predicted"/>
<keyword evidence="1" id="KW-0560">Oxidoreductase</keyword>
<dbReference type="GO" id="GO:0004497">
    <property type="term" value="F:monooxygenase activity"/>
    <property type="evidence" value="ECO:0007669"/>
    <property type="project" value="TreeGrafter"/>
</dbReference>
<dbReference type="Proteomes" id="UP000249422">
    <property type="component" value="Unassembled WGS sequence"/>
</dbReference>
<dbReference type="Gene3D" id="3.50.50.60">
    <property type="entry name" value="FAD/NAD(P)-binding domain"/>
    <property type="match status" value="1"/>
</dbReference>
<dbReference type="SUPFAM" id="SSF51905">
    <property type="entry name" value="FAD/NAD(P)-binding domain"/>
    <property type="match status" value="2"/>
</dbReference>
<evidence type="ECO:0000313" key="2">
    <source>
        <dbReference type="EMBL" id="RAJ07361.1"/>
    </source>
</evidence>
<gene>
    <name evidence="2" type="ORF">DEU50_103232</name>
</gene>
<dbReference type="PRINTS" id="PR00368">
    <property type="entry name" value="FADPNR"/>
</dbReference>
<dbReference type="Pfam" id="PF13738">
    <property type="entry name" value="Pyr_redox_3"/>
    <property type="match status" value="1"/>
</dbReference>
<dbReference type="EMBL" id="QLLM01000003">
    <property type="protein sequence ID" value="RAJ07361.1"/>
    <property type="molecule type" value="Genomic_DNA"/>
</dbReference>
<evidence type="ECO:0000313" key="3">
    <source>
        <dbReference type="Proteomes" id="UP000249422"/>
    </source>
</evidence>
<dbReference type="InterPro" id="IPR050982">
    <property type="entry name" value="Auxin_biosynth/cation_transpt"/>
</dbReference>
<dbReference type="InterPro" id="IPR036188">
    <property type="entry name" value="FAD/NAD-bd_sf"/>
</dbReference>
<organism evidence="2 3">
    <name type="scientific">Aeromonas salmonicida</name>
    <dbReference type="NCBI Taxonomy" id="645"/>
    <lineage>
        <taxon>Bacteria</taxon>
        <taxon>Pseudomonadati</taxon>
        <taxon>Pseudomonadota</taxon>
        <taxon>Gammaproteobacteria</taxon>
        <taxon>Aeromonadales</taxon>
        <taxon>Aeromonadaceae</taxon>
        <taxon>Aeromonas</taxon>
    </lineage>
</organism>
<comment type="caution">
    <text evidence="2">The sequence shown here is derived from an EMBL/GenBank/DDBJ whole genome shotgun (WGS) entry which is preliminary data.</text>
</comment>
<dbReference type="PANTHER" id="PTHR43539">
    <property type="entry name" value="FLAVIN-BINDING MONOOXYGENASE-LIKE PROTEIN (AFU_ORTHOLOGUE AFUA_4G09220)"/>
    <property type="match status" value="1"/>
</dbReference>
<dbReference type="PANTHER" id="PTHR43539:SF78">
    <property type="entry name" value="FLAVIN-CONTAINING MONOOXYGENASE"/>
    <property type="match status" value="1"/>
</dbReference>
<protein>
    <submittedName>
        <fullName evidence="2">Flavoprotein involved in K+ transport</fullName>
    </submittedName>
</protein>
<sequence length="375" mass="41188">MDFSSPKNVYGCAHMNSMDQRLDVVVIGAGQAGLACGWHLKQQGLSFVILDAQARPGGNWRNYYDSLELFSPAAYSSLPGMPFPGAPGHYPGRDEVVRYLEQYADLFQLPVRQGVQVIQVARADAGFQITAANGQGLLASAVIVASGAFSRPYLPDIPGLESFRGTRLHSADYRHAAPFRGQSVIVIGAANSAVQIAYDLASVATVTLATREAIRFAPQRILGADFHSWLKWTGLEKTRWLNDQSTPVLDDGTYRKALKTGYFKQRPMFTQVTSTGIVWPNGQHEAVDSLVFATGFRPNLPFLEGLPVMNERGLVMQRDGHAMHVPGLYFVGLPKQRNFASATLRGVGQDAGHLLPHLLRYLNQPEMDRTSVYPE</sequence>
<reference evidence="2 3" key="1">
    <citation type="submission" date="2018-06" db="EMBL/GenBank/DDBJ databases">
        <title>Freshwater and sediment microbial communities from various areas in North America, analyzing microbe dynamics in response to fracking.</title>
        <authorList>
            <person name="Lamendella R."/>
        </authorList>
    </citation>
    <scope>NUCLEOTIDE SEQUENCE [LARGE SCALE GENOMIC DNA]</scope>
    <source>
        <strain evidence="2 3">17</strain>
    </source>
</reference>
<evidence type="ECO:0000256" key="1">
    <source>
        <dbReference type="ARBA" id="ARBA00023002"/>
    </source>
</evidence>
<dbReference type="AlphaFoldDB" id="A0AAX1PL35"/>
<name>A0AAX1PL35_AERSA</name>